<keyword evidence="3" id="KW-0238">DNA-binding</keyword>
<dbReference type="Gene3D" id="3.40.190.290">
    <property type="match status" value="1"/>
</dbReference>
<dbReference type="AlphaFoldDB" id="A0A1E3A443"/>
<dbReference type="InterPro" id="IPR036390">
    <property type="entry name" value="WH_DNA-bd_sf"/>
</dbReference>
<dbReference type="RefSeq" id="WP_069153987.1">
    <property type="nucleotide sequence ID" value="NZ_DBFYTW010000361.1"/>
</dbReference>
<comment type="similarity">
    <text evidence="1">Belongs to the LysR transcriptional regulatory family.</text>
</comment>
<dbReference type="EMBL" id="MEHA01000010">
    <property type="protein sequence ID" value="ODR50600.1"/>
    <property type="molecule type" value="Genomic_DNA"/>
</dbReference>
<evidence type="ECO:0000259" key="5">
    <source>
        <dbReference type="PROSITE" id="PS50931"/>
    </source>
</evidence>
<dbReference type="Proteomes" id="UP000094067">
    <property type="component" value="Unassembled WGS sequence"/>
</dbReference>
<keyword evidence="4" id="KW-0804">Transcription</keyword>
<evidence type="ECO:0000313" key="7">
    <source>
        <dbReference type="EMBL" id="ODR50600.1"/>
    </source>
</evidence>
<dbReference type="PANTHER" id="PTHR30419">
    <property type="entry name" value="HTH-TYPE TRANSCRIPTIONAL REGULATOR YBHD"/>
    <property type="match status" value="1"/>
</dbReference>
<dbReference type="PATRIC" id="fig|1432052.4.peg.4816"/>
<name>A0A1E3A443_9FIRM</name>
<organism evidence="6 9">
    <name type="scientific">Eisenbergiella tayi</name>
    <dbReference type="NCBI Taxonomy" id="1432052"/>
    <lineage>
        <taxon>Bacteria</taxon>
        <taxon>Bacillati</taxon>
        <taxon>Bacillota</taxon>
        <taxon>Clostridia</taxon>
        <taxon>Lachnospirales</taxon>
        <taxon>Lachnospiraceae</taxon>
        <taxon>Eisenbergiella</taxon>
    </lineage>
</organism>
<accession>A0A1E3A443</accession>
<gene>
    <name evidence="6" type="primary">cynR_2</name>
    <name evidence="7" type="ORF">BEI59_14570</name>
    <name evidence="6" type="ORF">BEI61_04340</name>
    <name evidence="8" type="ORF">BEI63_00075</name>
</gene>
<evidence type="ECO:0000256" key="4">
    <source>
        <dbReference type="ARBA" id="ARBA00023163"/>
    </source>
</evidence>
<dbReference type="InterPro" id="IPR036388">
    <property type="entry name" value="WH-like_DNA-bd_sf"/>
</dbReference>
<dbReference type="CDD" id="cd05466">
    <property type="entry name" value="PBP2_LTTR_substrate"/>
    <property type="match status" value="1"/>
</dbReference>
<protein>
    <submittedName>
        <fullName evidence="6">HTH-type transcriptional regulator CynR</fullName>
    </submittedName>
</protein>
<evidence type="ECO:0000256" key="2">
    <source>
        <dbReference type="ARBA" id="ARBA00023015"/>
    </source>
</evidence>
<dbReference type="PROSITE" id="PS50931">
    <property type="entry name" value="HTH_LYSR"/>
    <property type="match status" value="1"/>
</dbReference>
<dbReference type="SUPFAM" id="SSF53850">
    <property type="entry name" value="Periplasmic binding protein-like II"/>
    <property type="match status" value="1"/>
</dbReference>
<dbReference type="PRINTS" id="PR00039">
    <property type="entry name" value="HTHLYSR"/>
</dbReference>
<dbReference type="EMBL" id="MCGH01000003">
    <property type="protein sequence ID" value="ODM03542.1"/>
    <property type="molecule type" value="Genomic_DNA"/>
</dbReference>
<dbReference type="EMBL" id="MEHD01000005">
    <property type="protein sequence ID" value="ODR61780.1"/>
    <property type="molecule type" value="Genomic_DNA"/>
</dbReference>
<reference evidence="6 9" key="1">
    <citation type="submission" date="2016-07" db="EMBL/GenBank/DDBJ databases">
        <title>Characterization of isolates of Eisenbergiella tayi derived from blood cultures, using whole genome sequencing.</title>
        <authorList>
            <person name="Burdz T."/>
            <person name="Wiebe D."/>
            <person name="Huynh C."/>
            <person name="Bernard K."/>
        </authorList>
    </citation>
    <scope>NUCLEOTIDE SEQUENCE [LARGE SCALE GENOMIC DNA]</scope>
    <source>
        <strain evidence="6 9">NML 110608</strain>
    </source>
</reference>
<dbReference type="PANTHER" id="PTHR30419:SF7">
    <property type="entry name" value="HTH-TYPE TRANSCRIPTIONAL REGULATOR TDCA"/>
    <property type="match status" value="1"/>
</dbReference>
<reference evidence="7 10" key="3">
    <citation type="submission" date="2016-08" db="EMBL/GenBank/DDBJ databases">
        <authorList>
            <person name="Seilhamer J.J."/>
        </authorList>
    </citation>
    <scope>NUCLEOTIDE SEQUENCE [LARGE SCALE GENOMIC DNA]</scope>
    <source>
        <strain evidence="7 10">NML150140-1</strain>
    </source>
</reference>
<dbReference type="InterPro" id="IPR005119">
    <property type="entry name" value="LysR_subst-bd"/>
</dbReference>
<dbReference type="InterPro" id="IPR000847">
    <property type="entry name" value="LysR_HTH_N"/>
</dbReference>
<dbReference type="GO" id="GO:0005829">
    <property type="term" value="C:cytosol"/>
    <property type="evidence" value="ECO:0007669"/>
    <property type="project" value="TreeGrafter"/>
</dbReference>
<evidence type="ECO:0000313" key="6">
    <source>
        <dbReference type="EMBL" id="ODM03542.1"/>
    </source>
</evidence>
<dbReference type="Pfam" id="PF00126">
    <property type="entry name" value="HTH_1"/>
    <property type="match status" value="1"/>
</dbReference>
<sequence>MEIRKLECFLKVCETGSISGASEQLYISQQGISRIISSLEKELGTVLFIRSRQGVSLTADGLILKKYASSICRSSNALFRELASPHEQQITLAVTPGILFMYWDFLHELEKDSVKLTELYDYQCDNAVKTGLAQMSIGVAPVNEKLFDSMPLARHPLYVICREEHPLASKAALTFEDLADVHLIIHGRRYKGNREIMKTLKQKKLDDIRISETDNAVNMYKRCQDTDCAAITVLFPNSSFSRFHCIAIPLEEELFWEPCLIYPKGKTLTEKEIDVKKEILENMRT</sequence>
<dbReference type="SUPFAM" id="SSF46785">
    <property type="entry name" value="Winged helix' DNA-binding domain"/>
    <property type="match status" value="1"/>
</dbReference>
<evidence type="ECO:0000313" key="9">
    <source>
        <dbReference type="Proteomes" id="UP000094067"/>
    </source>
</evidence>
<reference evidence="8 11" key="2">
    <citation type="submission" date="2016-08" db="EMBL/GenBank/DDBJ databases">
        <title>Characterization of Isolates of Eisenbergiella tayi Derived from Blood Cultures, Using Whole Genome Sequencing.</title>
        <authorList>
            <person name="Bernier A.-M."/>
            <person name="Burdz T."/>
            <person name="Wiebe D."/>
            <person name="Bernard K."/>
        </authorList>
    </citation>
    <scope>NUCLEOTIDE SEQUENCE [LARGE SCALE GENOMIC DNA]</scope>
    <source>
        <strain evidence="8 11">NML120146</strain>
    </source>
</reference>
<dbReference type="Proteomes" id="UP000094271">
    <property type="component" value="Unassembled WGS sequence"/>
</dbReference>
<dbReference type="GO" id="GO:0003677">
    <property type="term" value="F:DNA binding"/>
    <property type="evidence" value="ECO:0007669"/>
    <property type="project" value="UniProtKB-KW"/>
</dbReference>
<proteinExistence type="inferred from homology"/>
<dbReference type="Gene3D" id="1.10.10.10">
    <property type="entry name" value="Winged helix-like DNA-binding domain superfamily/Winged helix DNA-binding domain"/>
    <property type="match status" value="1"/>
</dbReference>
<evidence type="ECO:0000313" key="8">
    <source>
        <dbReference type="EMBL" id="ODR61780.1"/>
    </source>
</evidence>
<dbReference type="OrthoDB" id="1652954at2"/>
<keyword evidence="11" id="KW-1185">Reference proteome</keyword>
<dbReference type="Pfam" id="PF03466">
    <property type="entry name" value="LysR_substrate"/>
    <property type="match status" value="1"/>
</dbReference>
<dbReference type="Proteomes" id="UP000094869">
    <property type="component" value="Unassembled WGS sequence"/>
</dbReference>
<keyword evidence="2" id="KW-0805">Transcription regulation</keyword>
<dbReference type="GO" id="GO:0003700">
    <property type="term" value="F:DNA-binding transcription factor activity"/>
    <property type="evidence" value="ECO:0007669"/>
    <property type="project" value="InterPro"/>
</dbReference>
<comment type="caution">
    <text evidence="6">The sequence shown here is derived from an EMBL/GenBank/DDBJ whole genome shotgun (WGS) entry which is preliminary data.</text>
</comment>
<feature type="domain" description="HTH lysR-type" evidence="5">
    <location>
        <begin position="1"/>
        <end position="58"/>
    </location>
</feature>
<evidence type="ECO:0000256" key="1">
    <source>
        <dbReference type="ARBA" id="ARBA00009437"/>
    </source>
</evidence>
<dbReference type="InterPro" id="IPR050950">
    <property type="entry name" value="HTH-type_LysR_regulators"/>
</dbReference>
<evidence type="ECO:0000313" key="10">
    <source>
        <dbReference type="Proteomes" id="UP000094271"/>
    </source>
</evidence>
<evidence type="ECO:0000313" key="11">
    <source>
        <dbReference type="Proteomes" id="UP000094869"/>
    </source>
</evidence>
<evidence type="ECO:0000256" key="3">
    <source>
        <dbReference type="ARBA" id="ARBA00023125"/>
    </source>
</evidence>